<reference evidence="4 5" key="1">
    <citation type="journal article" date="2016" name="Stand. Genomic Sci.">
        <title>Complete genome sequence of the Antarctic Halorubrum lacusprofundi type strain ACAM 34.</title>
        <authorList>
            <person name="Anderson I.J."/>
            <person name="DasSarma P."/>
            <person name="Lucas S."/>
            <person name="Copeland A."/>
            <person name="Lapidus A."/>
            <person name="Del Rio T.G."/>
            <person name="Tice H."/>
            <person name="Dalin E."/>
            <person name="Bruce D.C."/>
            <person name="Goodwin L."/>
            <person name="Pitluck S."/>
            <person name="Sims D."/>
            <person name="Brettin T.S."/>
            <person name="Detter J.C."/>
            <person name="Han C.S."/>
            <person name="Larimer F."/>
            <person name="Hauser L."/>
            <person name="Land M."/>
            <person name="Ivanova N."/>
            <person name="Richardson P."/>
            <person name="Cavicchioli R."/>
            <person name="DasSarma S."/>
            <person name="Woese C.R."/>
            <person name="Kyrpides N.C."/>
        </authorList>
    </citation>
    <scope>NUCLEOTIDE SEQUENCE [LARGE SCALE GENOMIC DNA]</scope>
    <source>
        <strain evidence="5">ATCC 49239 / DSM 5036 / JCM 8891 / ACAM 34</strain>
    </source>
</reference>
<dbReference type="eggNOG" id="arCOG04741">
    <property type="taxonomic scope" value="Archaea"/>
</dbReference>
<dbReference type="EMBL" id="CP001365">
    <property type="protein sequence ID" value="ACM55656.1"/>
    <property type="molecule type" value="Genomic_DNA"/>
</dbReference>
<evidence type="ECO:0000256" key="1">
    <source>
        <dbReference type="SAM" id="MobiDB-lite"/>
    </source>
</evidence>
<proteinExistence type="predicted"/>
<keyword evidence="2" id="KW-1133">Transmembrane helix</keyword>
<keyword evidence="2" id="KW-0472">Membrane</keyword>
<accession>B9LQQ4</accession>
<evidence type="ECO:0000313" key="4">
    <source>
        <dbReference type="EMBL" id="ACM55656.1"/>
    </source>
</evidence>
<dbReference type="HOGENOM" id="CLU_2353292_0_0_2"/>
<sequence>MIDPGLLYLAVIGALLLVALGLGVRVLWDIVGDAREIRRRRRSGGLEPYTEDEEHDRVPRDPVEDDGDDGRASATCPQCGADNDPAFTYCRRCVSPLPPDE</sequence>
<organism evidence="4 5">
    <name type="scientific">Halorubrum lacusprofundi (strain ATCC 49239 / DSM 5036 / JCM 8891 / ACAM 34)</name>
    <dbReference type="NCBI Taxonomy" id="416348"/>
    <lineage>
        <taxon>Archaea</taxon>
        <taxon>Methanobacteriati</taxon>
        <taxon>Methanobacteriota</taxon>
        <taxon>Stenosarchaea group</taxon>
        <taxon>Halobacteria</taxon>
        <taxon>Halobacteriales</taxon>
        <taxon>Haloferacaceae</taxon>
        <taxon>Halorubrum</taxon>
    </lineage>
</organism>
<evidence type="ECO:0000259" key="3">
    <source>
        <dbReference type="Pfam" id="PF24463"/>
    </source>
</evidence>
<feature type="region of interest" description="Disordered" evidence="1">
    <location>
        <begin position="41"/>
        <end position="84"/>
    </location>
</feature>
<dbReference type="GeneID" id="7401403"/>
<keyword evidence="2" id="KW-0812">Transmembrane</keyword>
<feature type="transmembrane region" description="Helical" evidence="2">
    <location>
        <begin position="6"/>
        <end position="31"/>
    </location>
</feature>
<dbReference type="AlphaFoldDB" id="B9LQQ4"/>
<protein>
    <recommendedName>
        <fullName evidence="3">DUF7577 domain-containing protein</fullName>
    </recommendedName>
</protein>
<dbReference type="KEGG" id="hla:Hlac_0050"/>
<dbReference type="RefSeq" id="WP_012659301.1">
    <property type="nucleotide sequence ID" value="NC_012029.1"/>
</dbReference>
<gene>
    <name evidence="4" type="ordered locus">Hlac_0050</name>
</gene>
<evidence type="ECO:0000256" key="2">
    <source>
        <dbReference type="SAM" id="Phobius"/>
    </source>
</evidence>
<feature type="domain" description="DUF7577" evidence="3">
    <location>
        <begin position="74"/>
        <end position="98"/>
    </location>
</feature>
<dbReference type="Pfam" id="PF24463">
    <property type="entry name" value="DUF7577"/>
    <property type="match status" value="1"/>
</dbReference>
<dbReference type="InterPro" id="IPR055999">
    <property type="entry name" value="DUF7577"/>
</dbReference>
<dbReference type="Proteomes" id="UP000000740">
    <property type="component" value="Chromosome 1"/>
</dbReference>
<evidence type="ECO:0000313" key="5">
    <source>
        <dbReference type="Proteomes" id="UP000000740"/>
    </source>
</evidence>
<name>B9LQQ4_HALLT</name>
<keyword evidence="5" id="KW-1185">Reference proteome</keyword>